<keyword evidence="2" id="KW-1185">Reference proteome</keyword>
<organism evidence="1 2">
    <name type="scientific">Brassica cretica</name>
    <name type="common">Mustard</name>
    <dbReference type="NCBI Taxonomy" id="69181"/>
    <lineage>
        <taxon>Eukaryota</taxon>
        <taxon>Viridiplantae</taxon>
        <taxon>Streptophyta</taxon>
        <taxon>Embryophyta</taxon>
        <taxon>Tracheophyta</taxon>
        <taxon>Spermatophyta</taxon>
        <taxon>Magnoliopsida</taxon>
        <taxon>eudicotyledons</taxon>
        <taxon>Gunneridae</taxon>
        <taxon>Pentapetalae</taxon>
        <taxon>rosids</taxon>
        <taxon>malvids</taxon>
        <taxon>Brassicales</taxon>
        <taxon>Brassicaceae</taxon>
        <taxon>Brassiceae</taxon>
        <taxon>Brassica</taxon>
    </lineage>
</organism>
<accession>A0ABQ7BQF1</accession>
<evidence type="ECO:0000313" key="2">
    <source>
        <dbReference type="Proteomes" id="UP000266723"/>
    </source>
</evidence>
<sequence>MGAHEGMAGEACRTLESGRRVSAPFVPIRRDQPPVGELLPGCHPEIRCGVAILGGAFFLKDSFPYLEITQESGDSLGILSLDFALVTQRLREDPGVVWGPGGRGGARRFSLDPEIAFRTRRSEDFIGTLVFVFGPGVPWEPGDASKIMKGSLSRTKGI</sequence>
<reference evidence="1 2" key="1">
    <citation type="journal article" date="2020" name="BMC Genomics">
        <title>Intraspecific diversification of the crop wild relative Brassica cretica Lam. using demographic model selection.</title>
        <authorList>
            <person name="Kioukis A."/>
            <person name="Michalopoulou V.A."/>
            <person name="Briers L."/>
            <person name="Pirintsos S."/>
            <person name="Studholme D.J."/>
            <person name="Pavlidis P."/>
            <person name="Sarris P.F."/>
        </authorList>
    </citation>
    <scope>NUCLEOTIDE SEQUENCE [LARGE SCALE GENOMIC DNA]</scope>
    <source>
        <strain evidence="2">cv. PFS-1207/04</strain>
    </source>
</reference>
<name>A0ABQ7BQF1_BRACR</name>
<comment type="caution">
    <text evidence="1">The sequence shown here is derived from an EMBL/GenBank/DDBJ whole genome shotgun (WGS) entry which is preliminary data.</text>
</comment>
<dbReference type="Proteomes" id="UP000266723">
    <property type="component" value="Unassembled WGS sequence"/>
</dbReference>
<protein>
    <submittedName>
        <fullName evidence="1">Uncharacterized protein</fullName>
    </submittedName>
</protein>
<dbReference type="EMBL" id="QGKV02001507">
    <property type="protein sequence ID" value="KAF3534080.1"/>
    <property type="molecule type" value="Genomic_DNA"/>
</dbReference>
<gene>
    <name evidence="1" type="ORF">DY000_02039649</name>
</gene>
<evidence type="ECO:0000313" key="1">
    <source>
        <dbReference type="EMBL" id="KAF3534080.1"/>
    </source>
</evidence>
<proteinExistence type="predicted"/>